<feature type="domain" description="ERAP1-like C-terminal" evidence="13">
    <location>
        <begin position="558"/>
        <end position="879"/>
    </location>
</feature>
<evidence type="ECO:0000313" key="15">
    <source>
        <dbReference type="EMBL" id="KAF7360192.1"/>
    </source>
</evidence>
<dbReference type="SUPFAM" id="SSF55486">
    <property type="entry name" value="Metalloproteases ('zincins'), catalytic domain"/>
    <property type="match status" value="1"/>
</dbReference>
<dbReference type="EC" id="3.4.11.-" evidence="11"/>
<dbReference type="InterPro" id="IPR014782">
    <property type="entry name" value="Peptidase_M1_dom"/>
</dbReference>
<keyword evidence="7 11" id="KW-0482">Metalloprotease</keyword>
<dbReference type="Proteomes" id="UP000620124">
    <property type="component" value="Unassembled WGS sequence"/>
</dbReference>
<evidence type="ECO:0000259" key="14">
    <source>
        <dbReference type="Pfam" id="PF17900"/>
    </source>
</evidence>
<evidence type="ECO:0000256" key="10">
    <source>
        <dbReference type="PIRSR" id="PIRSR634016-4"/>
    </source>
</evidence>
<dbReference type="GO" id="GO:0042277">
    <property type="term" value="F:peptide binding"/>
    <property type="evidence" value="ECO:0007669"/>
    <property type="project" value="TreeGrafter"/>
</dbReference>
<comment type="cofactor">
    <cofactor evidence="9 11">
        <name>Zn(2+)</name>
        <dbReference type="ChEBI" id="CHEBI:29105"/>
    </cofactor>
    <text evidence="9 11">Binds 1 zinc ion per subunit.</text>
</comment>
<keyword evidence="3 11" id="KW-0645">Protease</keyword>
<dbReference type="Pfam" id="PF01433">
    <property type="entry name" value="Peptidase_M1"/>
    <property type="match status" value="1"/>
</dbReference>
<dbReference type="AlphaFoldDB" id="A0A8H7D5L4"/>
<evidence type="ECO:0000256" key="4">
    <source>
        <dbReference type="ARBA" id="ARBA00022723"/>
    </source>
</evidence>
<dbReference type="GO" id="GO:0006508">
    <property type="term" value="P:proteolysis"/>
    <property type="evidence" value="ECO:0007669"/>
    <property type="project" value="UniProtKB-KW"/>
</dbReference>
<feature type="site" description="Transition state stabilizer" evidence="10">
    <location>
        <position position="424"/>
    </location>
</feature>
<evidence type="ECO:0000256" key="3">
    <source>
        <dbReference type="ARBA" id="ARBA00022670"/>
    </source>
</evidence>
<dbReference type="InterPro" id="IPR034016">
    <property type="entry name" value="M1_APN-typ"/>
</dbReference>
<comment type="caution">
    <text evidence="15">The sequence shown here is derived from an EMBL/GenBank/DDBJ whole genome shotgun (WGS) entry which is preliminary data.</text>
</comment>
<dbReference type="Pfam" id="PF11838">
    <property type="entry name" value="ERAP1_C"/>
    <property type="match status" value="1"/>
</dbReference>
<feature type="binding site" evidence="9">
    <location>
        <position position="365"/>
    </location>
    <ligand>
        <name>Zn(2+)</name>
        <dbReference type="ChEBI" id="CHEBI:29105"/>
        <note>catalytic</note>
    </ligand>
</feature>
<keyword evidence="4 9" id="KW-0479">Metal-binding</keyword>
<accession>A0A8H7D5L4</accession>
<dbReference type="GO" id="GO:0043171">
    <property type="term" value="P:peptide catabolic process"/>
    <property type="evidence" value="ECO:0007669"/>
    <property type="project" value="TreeGrafter"/>
</dbReference>
<name>A0A8H7D5L4_9AGAR</name>
<dbReference type="InterPro" id="IPR042097">
    <property type="entry name" value="Aminopeptidase_N-like_N_sf"/>
</dbReference>
<dbReference type="SUPFAM" id="SSF63737">
    <property type="entry name" value="Leukotriene A4 hydrolase N-terminal domain"/>
    <property type="match status" value="1"/>
</dbReference>
<evidence type="ECO:0000259" key="13">
    <source>
        <dbReference type="Pfam" id="PF11838"/>
    </source>
</evidence>
<dbReference type="Pfam" id="PF17900">
    <property type="entry name" value="Peptidase_M1_N"/>
    <property type="match status" value="1"/>
</dbReference>
<keyword evidence="6 9" id="KW-0862">Zinc</keyword>
<keyword evidence="2 11" id="KW-0031">Aminopeptidase</keyword>
<feature type="domain" description="Aminopeptidase N-like N-terminal" evidence="14">
    <location>
        <begin position="124"/>
        <end position="180"/>
    </location>
</feature>
<evidence type="ECO:0000256" key="1">
    <source>
        <dbReference type="ARBA" id="ARBA00010136"/>
    </source>
</evidence>
<dbReference type="OrthoDB" id="10031169at2759"/>
<feature type="active site" description="Proton acceptor" evidence="8">
    <location>
        <position position="343"/>
    </location>
</feature>
<dbReference type="Gene3D" id="1.10.390.10">
    <property type="entry name" value="Neutral Protease Domain 2"/>
    <property type="match status" value="1"/>
</dbReference>
<proteinExistence type="inferred from homology"/>
<sequence length="902" mass="101779">MATPSADIDESELQYRLPTDVSPTHYNLTVLTDLEGLKFLGTVEIDLAVRNTASRIVLNVADLELQDISLSLEDGQTTFISISQATDKLSERLTLLFSNCSRRRFDSEIASSLTRISSHLDAAQPTAARRAFPSFDEPALKATFAINLIGRLHTVNLSNMPSYSEEPCDPSEEFDHVFHDQFPEDEGENNDEDVGFEWKITRFETTPVMSTYLVAYANGEFQHLESTFSSPLSGRTVPLRIYTTPRNLPHAGFALELTARVLPLYEQIFDIEYPLPKLDTLVVDDFDVFAMENWGTHLFSFSELMLIVSLRSGLITGRASGYLLADASMLRLRKEIVGLQSHEISHMWFGNITTMSWWTYLYLNEGFATLIGELIIPEWKLDAEFVNEHLNKAFSLDSGLSSHPVEVICRDANKINQIFDVLSYSKAASVLRMLSRFVGEDKFLKGVSLYLKKRLYGNSTTSDLWQGVEQATGIEVSEVMDAWISKPGFPVVTVRETSDGLHIKQNRFLLTGKESEETIWVIPLQILSVDSTGRIRINHEVVLREQEQFIALDTSKPFKINANTAGYYRVLYSPDRLKAIGAEAAKEISVFSVADRVGLVNDAFALAKTDLLKMSDALALTYALRSEKEYHVWMAIASNLANLSSIWWEDHRLVELLNSFRRALFSPLVSTLGYQPNPDESSNEALLRICAITQALDAGDTEVANELRSRFTLFLSTNDESKIASELVTAIYTAAVRYGGRQEYDSMKVICRRPKNPAQQISAMQALLPQALCAADDLELTNDTLHFILSEARDQDIIYFISGLAQNIKTRRRAAIFFMDNFDEMHERFKDGFSMADLLPFAFSSLSTEGDRDRLVTFFKDKDTSKFELRLSQVLDSIEGNSACVMRSTENLLAWLEDWNQR</sequence>
<evidence type="ECO:0000256" key="11">
    <source>
        <dbReference type="RuleBase" id="RU364040"/>
    </source>
</evidence>
<evidence type="ECO:0000256" key="7">
    <source>
        <dbReference type="ARBA" id="ARBA00023049"/>
    </source>
</evidence>
<evidence type="ECO:0000313" key="16">
    <source>
        <dbReference type="Proteomes" id="UP000620124"/>
    </source>
</evidence>
<dbReference type="GO" id="GO:0005615">
    <property type="term" value="C:extracellular space"/>
    <property type="evidence" value="ECO:0007669"/>
    <property type="project" value="TreeGrafter"/>
</dbReference>
<evidence type="ECO:0000259" key="12">
    <source>
        <dbReference type="Pfam" id="PF01433"/>
    </source>
</evidence>
<organism evidence="15 16">
    <name type="scientific">Mycena venus</name>
    <dbReference type="NCBI Taxonomy" id="2733690"/>
    <lineage>
        <taxon>Eukaryota</taxon>
        <taxon>Fungi</taxon>
        <taxon>Dikarya</taxon>
        <taxon>Basidiomycota</taxon>
        <taxon>Agaricomycotina</taxon>
        <taxon>Agaricomycetes</taxon>
        <taxon>Agaricomycetidae</taxon>
        <taxon>Agaricales</taxon>
        <taxon>Marasmiineae</taxon>
        <taxon>Mycenaceae</taxon>
        <taxon>Mycena</taxon>
    </lineage>
</organism>
<dbReference type="InterPro" id="IPR024571">
    <property type="entry name" value="ERAP1-like_C_dom"/>
</dbReference>
<dbReference type="InterPro" id="IPR050344">
    <property type="entry name" value="Peptidase_M1_aminopeptidases"/>
</dbReference>
<keyword evidence="16" id="KW-1185">Reference proteome</keyword>
<evidence type="ECO:0000256" key="5">
    <source>
        <dbReference type="ARBA" id="ARBA00022801"/>
    </source>
</evidence>
<dbReference type="InterPro" id="IPR045357">
    <property type="entry name" value="Aminopeptidase_N-like_N"/>
</dbReference>
<dbReference type="GO" id="GO:0008270">
    <property type="term" value="F:zinc ion binding"/>
    <property type="evidence" value="ECO:0007669"/>
    <property type="project" value="UniProtKB-UniRule"/>
</dbReference>
<dbReference type="CDD" id="cd09601">
    <property type="entry name" value="M1_APN-Q_like"/>
    <property type="match status" value="1"/>
</dbReference>
<dbReference type="PANTHER" id="PTHR11533:SF174">
    <property type="entry name" value="PUROMYCIN-SENSITIVE AMINOPEPTIDASE-RELATED"/>
    <property type="match status" value="1"/>
</dbReference>
<dbReference type="Gene3D" id="2.60.40.1910">
    <property type="match status" value="1"/>
</dbReference>
<protein>
    <recommendedName>
        <fullName evidence="11">Aminopeptidase</fullName>
        <ecNumber evidence="11">3.4.11.-</ecNumber>
    </recommendedName>
</protein>
<dbReference type="GO" id="GO:0005737">
    <property type="term" value="C:cytoplasm"/>
    <property type="evidence" value="ECO:0007669"/>
    <property type="project" value="TreeGrafter"/>
</dbReference>
<dbReference type="PANTHER" id="PTHR11533">
    <property type="entry name" value="PROTEASE M1 ZINC METALLOPROTEASE"/>
    <property type="match status" value="1"/>
</dbReference>
<evidence type="ECO:0000256" key="2">
    <source>
        <dbReference type="ARBA" id="ARBA00022438"/>
    </source>
</evidence>
<dbReference type="FunFam" id="1.10.390.10:FF:000006">
    <property type="entry name" value="Puromycin-sensitive aminopeptidase"/>
    <property type="match status" value="1"/>
</dbReference>
<dbReference type="GO" id="GO:0016020">
    <property type="term" value="C:membrane"/>
    <property type="evidence" value="ECO:0007669"/>
    <property type="project" value="TreeGrafter"/>
</dbReference>
<dbReference type="GO" id="GO:0070006">
    <property type="term" value="F:metalloaminopeptidase activity"/>
    <property type="evidence" value="ECO:0007669"/>
    <property type="project" value="TreeGrafter"/>
</dbReference>
<dbReference type="InterPro" id="IPR027268">
    <property type="entry name" value="Peptidase_M4/M1_CTD_sf"/>
</dbReference>
<feature type="binding site" evidence="9">
    <location>
        <position position="346"/>
    </location>
    <ligand>
        <name>Zn(2+)</name>
        <dbReference type="ChEBI" id="CHEBI:29105"/>
        <note>catalytic</note>
    </ligand>
</feature>
<dbReference type="Gene3D" id="2.60.40.1730">
    <property type="entry name" value="tricorn interacting facor f3 domain"/>
    <property type="match status" value="2"/>
</dbReference>
<evidence type="ECO:0000256" key="8">
    <source>
        <dbReference type="PIRSR" id="PIRSR634016-1"/>
    </source>
</evidence>
<feature type="domain" description="Peptidase M1 membrane alanine aminopeptidase" evidence="12">
    <location>
        <begin position="253"/>
        <end position="483"/>
    </location>
</feature>
<comment type="similarity">
    <text evidence="1 11">Belongs to the peptidase M1 family.</text>
</comment>
<dbReference type="EMBL" id="JACAZI010000005">
    <property type="protein sequence ID" value="KAF7360192.1"/>
    <property type="molecule type" value="Genomic_DNA"/>
</dbReference>
<feature type="binding site" evidence="9">
    <location>
        <position position="342"/>
    </location>
    <ligand>
        <name>Zn(2+)</name>
        <dbReference type="ChEBI" id="CHEBI:29105"/>
        <note>catalytic</note>
    </ligand>
</feature>
<keyword evidence="5 11" id="KW-0378">Hydrolase</keyword>
<dbReference type="Gene3D" id="1.25.50.20">
    <property type="match status" value="1"/>
</dbReference>
<evidence type="ECO:0000256" key="9">
    <source>
        <dbReference type="PIRSR" id="PIRSR634016-3"/>
    </source>
</evidence>
<evidence type="ECO:0000256" key="6">
    <source>
        <dbReference type="ARBA" id="ARBA00022833"/>
    </source>
</evidence>
<reference evidence="15" key="1">
    <citation type="submission" date="2020-05" db="EMBL/GenBank/DDBJ databases">
        <title>Mycena genomes resolve the evolution of fungal bioluminescence.</title>
        <authorList>
            <person name="Tsai I.J."/>
        </authorList>
    </citation>
    <scope>NUCLEOTIDE SEQUENCE</scope>
    <source>
        <strain evidence="15">CCC161011</strain>
    </source>
</reference>
<gene>
    <name evidence="15" type="ORF">MVEN_00747900</name>
</gene>